<dbReference type="OrthoDB" id="5979581at2759"/>
<dbReference type="Gene3D" id="1.10.510.10">
    <property type="entry name" value="Transferase(Phosphotransferase) domain 1"/>
    <property type="match status" value="1"/>
</dbReference>
<reference evidence="11" key="1">
    <citation type="journal article" date="2014" name="Proc. Natl. Acad. Sci. U.S.A.">
        <title>Extensive sampling of basidiomycete genomes demonstrates inadequacy of the white-rot/brown-rot paradigm for wood decay fungi.</title>
        <authorList>
            <person name="Riley R."/>
            <person name="Salamov A.A."/>
            <person name="Brown D.W."/>
            <person name="Nagy L.G."/>
            <person name="Floudas D."/>
            <person name="Held B.W."/>
            <person name="Levasseur A."/>
            <person name="Lombard V."/>
            <person name="Morin E."/>
            <person name="Otillar R."/>
            <person name="Lindquist E.A."/>
            <person name="Sun H."/>
            <person name="LaButti K.M."/>
            <person name="Schmutz J."/>
            <person name="Jabbour D."/>
            <person name="Luo H."/>
            <person name="Baker S.E."/>
            <person name="Pisabarro A.G."/>
            <person name="Walton J.D."/>
            <person name="Blanchette R.A."/>
            <person name="Henrissat B."/>
            <person name="Martin F."/>
            <person name="Cullen D."/>
            <person name="Hibbett D.S."/>
            <person name="Grigoriev I.V."/>
        </authorList>
    </citation>
    <scope>NUCLEOTIDE SEQUENCE [LARGE SCALE GENOMIC DNA]</scope>
    <source>
        <strain evidence="11">CBS 339.88</strain>
    </source>
</reference>
<dbReference type="InterPro" id="IPR000719">
    <property type="entry name" value="Prot_kinase_dom"/>
</dbReference>
<name>A0A067TD53_GALM3</name>
<dbReference type="InterPro" id="IPR011009">
    <property type="entry name" value="Kinase-like_dom_sf"/>
</dbReference>
<dbReference type="InterPro" id="IPR001245">
    <property type="entry name" value="Ser-Thr/Tyr_kinase_cat_dom"/>
</dbReference>
<protein>
    <recommendedName>
        <fullName evidence="1">non-specific serine/threonine protein kinase</fullName>
        <ecNumber evidence="1">2.7.11.1</ecNumber>
    </recommendedName>
</protein>
<evidence type="ECO:0000256" key="5">
    <source>
        <dbReference type="ARBA" id="ARBA00022777"/>
    </source>
</evidence>
<dbReference type="PROSITE" id="PS50011">
    <property type="entry name" value="PROTEIN_KINASE_DOM"/>
    <property type="match status" value="1"/>
</dbReference>
<evidence type="ECO:0000256" key="6">
    <source>
        <dbReference type="ARBA" id="ARBA00022840"/>
    </source>
</evidence>
<organism evidence="10 11">
    <name type="scientific">Galerina marginata (strain CBS 339.88)</name>
    <dbReference type="NCBI Taxonomy" id="685588"/>
    <lineage>
        <taxon>Eukaryota</taxon>
        <taxon>Fungi</taxon>
        <taxon>Dikarya</taxon>
        <taxon>Basidiomycota</taxon>
        <taxon>Agaricomycotina</taxon>
        <taxon>Agaricomycetes</taxon>
        <taxon>Agaricomycetidae</taxon>
        <taxon>Agaricales</taxon>
        <taxon>Agaricineae</taxon>
        <taxon>Strophariaceae</taxon>
        <taxon>Galerina</taxon>
    </lineage>
</organism>
<evidence type="ECO:0000256" key="2">
    <source>
        <dbReference type="ARBA" id="ARBA00022527"/>
    </source>
</evidence>
<dbReference type="HOGENOM" id="CLU_000288_81_2_1"/>
<dbReference type="InterPro" id="IPR051334">
    <property type="entry name" value="SRPK"/>
</dbReference>
<keyword evidence="4" id="KW-0547">Nucleotide-binding</keyword>
<dbReference type="GO" id="GO:0004674">
    <property type="term" value="F:protein serine/threonine kinase activity"/>
    <property type="evidence" value="ECO:0007669"/>
    <property type="project" value="UniProtKB-KW"/>
</dbReference>
<dbReference type="Pfam" id="PF00069">
    <property type="entry name" value="Pkinase"/>
    <property type="match status" value="1"/>
</dbReference>
<keyword evidence="2" id="KW-0723">Serine/threonine-protein kinase</keyword>
<gene>
    <name evidence="10" type="ORF">GALMADRAFT_62225</name>
</gene>
<evidence type="ECO:0000256" key="8">
    <source>
        <dbReference type="ARBA" id="ARBA00048679"/>
    </source>
</evidence>
<proteinExistence type="predicted"/>
<evidence type="ECO:0000256" key="7">
    <source>
        <dbReference type="ARBA" id="ARBA00047899"/>
    </source>
</evidence>
<dbReference type="GO" id="GO:0050684">
    <property type="term" value="P:regulation of mRNA processing"/>
    <property type="evidence" value="ECO:0007669"/>
    <property type="project" value="TreeGrafter"/>
</dbReference>
<evidence type="ECO:0000313" key="10">
    <source>
        <dbReference type="EMBL" id="KDR80282.1"/>
    </source>
</evidence>
<evidence type="ECO:0000256" key="3">
    <source>
        <dbReference type="ARBA" id="ARBA00022679"/>
    </source>
</evidence>
<keyword evidence="6" id="KW-0067">ATP-binding</keyword>
<dbReference type="AlphaFoldDB" id="A0A067TD53"/>
<dbReference type="EC" id="2.7.11.1" evidence="1"/>
<evidence type="ECO:0000256" key="4">
    <source>
        <dbReference type="ARBA" id="ARBA00022741"/>
    </source>
</evidence>
<dbReference type="Proteomes" id="UP000027222">
    <property type="component" value="Unassembled WGS sequence"/>
</dbReference>
<evidence type="ECO:0000256" key="1">
    <source>
        <dbReference type="ARBA" id="ARBA00012513"/>
    </source>
</evidence>
<evidence type="ECO:0000259" key="9">
    <source>
        <dbReference type="PROSITE" id="PS50011"/>
    </source>
</evidence>
<dbReference type="SUPFAM" id="SSF56112">
    <property type="entry name" value="Protein kinase-like (PK-like)"/>
    <property type="match status" value="1"/>
</dbReference>
<accession>A0A067TD53</accession>
<dbReference type="PANTHER" id="PTHR47634:SF9">
    <property type="entry name" value="PROTEIN KINASE DOMAIN-CONTAINING PROTEIN-RELATED"/>
    <property type="match status" value="1"/>
</dbReference>
<keyword evidence="11" id="KW-1185">Reference proteome</keyword>
<dbReference type="Pfam" id="PF07714">
    <property type="entry name" value="PK_Tyr_Ser-Thr"/>
    <property type="match status" value="1"/>
</dbReference>
<evidence type="ECO:0000313" key="11">
    <source>
        <dbReference type="Proteomes" id="UP000027222"/>
    </source>
</evidence>
<dbReference type="STRING" id="685588.A0A067TD53"/>
<dbReference type="EMBL" id="KL142372">
    <property type="protein sequence ID" value="KDR80282.1"/>
    <property type="molecule type" value="Genomic_DNA"/>
</dbReference>
<dbReference type="GO" id="GO:0000245">
    <property type="term" value="P:spliceosomal complex assembly"/>
    <property type="evidence" value="ECO:0007669"/>
    <property type="project" value="TreeGrafter"/>
</dbReference>
<dbReference type="PANTHER" id="PTHR47634">
    <property type="entry name" value="PROTEIN KINASE DOMAIN-CONTAINING PROTEIN-RELATED"/>
    <property type="match status" value="1"/>
</dbReference>
<dbReference type="Gene3D" id="3.30.200.20">
    <property type="entry name" value="Phosphorylase Kinase, domain 1"/>
    <property type="match status" value="1"/>
</dbReference>
<feature type="domain" description="Protein kinase" evidence="9">
    <location>
        <begin position="37"/>
        <end position="408"/>
    </location>
</feature>
<comment type="catalytic activity">
    <reaction evidence="7">
        <text>L-threonyl-[protein] + ATP = O-phospho-L-threonyl-[protein] + ADP + H(+)</text>
        <dbReference type="Rhea" id="RHEA:46608"/>
        <dbReference type="Rhea" id="RHEA-COMP:11060"/>
        <dbReference type="Rhea" id="RHEA-COMP:11605"/>
        <dbReference type="ChEBI" id="CHEBI:15378"/>
        <dbReference type="ChEBI" id="CHEBI:30013"/>
        <dbReference type="ChEBI" id="CHEBI:30616"/>
        <dbReference type="ChEBI" id="CHEBI:61977"/>
        <dbReference type="ChEBI" id="CHEBI:456216"/>
        <dbReference type="EC" id="2.7.11.1"/>
    </reaction>
</comment>
<sequence length="411" mass="45693">MSHNPYIQDAGLERYIDYQPGGYHPVHLGDKFQDERYTVVNKLGYGSYSTVWLVRDEIQNVYASLKILSADASKYSSGTELDVLRRSTTGSGAGKRFVLQFLDSFIHKGPNGTHLCVVTEVSGPSLSTYLDAIDSFGELPPESARALIPQLAQGVEYLHSCNIVHGDLHLGNLLYHSSLLESQENIEKYFGTPETTPLRVCQGASPPYSAPHVPRYVVYSLDYSPILEAIFETPSLVQLKICDFSEASLHDPASPDGAKRNLNCPNVHAAPEVIFDELVSPASDMWALGNTMHQILTGGGTEGVTVIPGAPGCGKDEVVSEMVRLLGRLPDRWWTRWEARSKYFDEAGKWIVDTKANRTPEPLSSRITEFYLPPDQRRAFEKVLAGIFVYEPQDRLTARDVVRELACLEEK</sequence>
<keyword evidence="5" id="KW-0418">Kinase</keyword>
<keyword evidence="3" id="KW-0808">Transferase</keyword>
<dbReference type="GO" id="GO:0005524">
    <property type="term" value="F:ATP binding"/>
    <property type="evidence" value="ECO:0007669"/>
    <property type="project" value="UniProtKB-KW"/>
</dbReference>
<comment type="catalytic activity">
    <reaction evidence="8">
        <text>L-seryl-[protein] + ATP = O-phospho-L-seryl-[protein] + ADP + H(+)</text>
        <dbReference type="Rhea" id="RHEA:17989"/>
        <dbReference type="Rhea" id="RHEA-COMP:9863"/>
        <dbReference type="Rhea" id="RHEA-COMP:11604"/>
        <dbReference type="ChEBI" id="CHEBI:15378"/>
        <dbReference type="ChEBI" id="CHEBI:29999"/>
        <dbReference type="ChEBI" id="CHEBI:30616"/>
        <dbReference type="ChEBI" id="CHEBI:83421"/>
        <dbReference type="ChEBI" id="CHEBI:456216"/>
        <dbReference type="EC" id="2.7.11.1"/>
    </reaction>
</comment>